<dbReference type="Pfam" id="PF12840">
    <property type="entry name" value="HTH_20"/>
    <property type="match status" value="1"/>
</dbReference>
<dbReference type="InterPro" id="IPR011991">
    <property type="entry name" value="ArsR-like_HTH"/>
</dbReference>
<dbReference type="InterPro" id="IPR036388">
    <property type="entry name" value="WH-like_DNA-bd_sf"/>
</dbReference>
<dbReference type="NCBIfam" id="NF033788">
    <property type="entry name" value="HTH_metalloreg"/>
    <property type="match status" value="1"/>
</dbReference>
<keyword evidence="6" id="KW-1185">Reference proteome</keyword>
<dbReference type="AlphaFoldDB" id="A0A3R9M744"/>
<dbReference type="OrthoDB" id="9800049at2"/>
<dbReference type="InterPro" id="IPR036390">
    <property type="entry name" value="WH_DNA-bd_sf"/>
</dbReference>
<dbReference type="GO" id="GO:0003677">
    <property type="term" value="F:DNA binding"/>
    <property type="evidence" value="ECO:0007669"/>
    <property type="project" value="UniProtKB-KW"/>
</dbReference>
<keyword evidence="2" id="KW-0238">DNA-binding</keyword>
<keyword evidence="1" id="KW-0805">Transcription regulation</keyword>
<evidence type="ECO:0000313" key="5">
    <source>
        <dbReference type="EMBL" id="RSK38794.1"/>
    </source>
</evidence>
<proteinExistence type="predicted"/>
<dbReference type="PANTHER" id="PTHR33154">
    <property type="entry name" value="TRANSCRIPTIONAL REGULATOR, ARSR FAMILY"/>
    <property type="match status" value="1"/>
</dbReference>
<accession>A0A3R9M744</accession>
<dbReference type="SUPFAM" id="SSF46785">
    <property type="entry name" value="Winged helix' DNA-binding domain"/>
    <property type="match status" value="1"/>
</dbReference>
<comment type="caution">
    <text evidence="5">The sequence shown here is derived from an EMBL/GenBank/DDBJ whole genome shotgun (WGS) entry which is preliminary data.</text>
</comment>
<feature type="domain" description="HTH arsR-type" evidence="4">
    <location>
        <begin position="8"/>
        <end position="103"/>
    </location>
</feature>
<dbReference type="SMART" id="SM00418">
    <property type="entry name" value="HTH_ARSR"/>
    <property type="match status" value="1"/>
</dbReference>
<evidence type="ECO:0000259" key="4">
    <source>
        <dbReference type="PROSITE" id="PS50987"/>
    </source>
</evidence>
<evidence type="ECO:0000256" key="3">
    <source>
        <dbReference type="ARBA" id="ARBA00023163"/>
    </source>
</evidence>
<protein>
    <submittedName>
        <fullName evidence="5">ArsR family transcriptional regulator</fullName>
    </submittedName>
</protein>
<dbReference type="CDD" id="cd00090">
    <property type="entry name" value="HTH_ARSR"/>
    <property type="match status" value="1"/>
</dbReference>
<name>A0A3R9M744_9BACT</name>
<dbReference type="PRINTS" id="PR00778">
    <property type="entry name" value="HTHARSR"/>
</dbReference>
<dbReference type="Gene3D" id="1.10.10.10">
    <property type="entry name" value="Winged helix-like DNA-binding domain superfamily/Winged helix DNA-binding domain"/>
    <property type="match status" value="1"/>
</dbReference>
<dbReference type="GO" id="GO:0003700">
    <property type="term" value="F:DNA-binding transcription factor activity"/>
    <property type="evidence" value="ECO:0007669"/>
    <property type="project" value="InterPro"/>
</dbReference>
<dbReference type="PANTHER" id="PTHR33154:SF15">
    <property type="entry name" value="REGULATORY PROTEIN ARSR"/>
    <property type="match status" value="1"/>
</dbReference>
<sequence>MTYAKTAAFTQEQQQLARVAKALAHPARVAIIQFLASKQTCISGDIAAELPLSRTTVSQHLQELKALDLIRGEIDGLTVCYCLNTELLQQVYQQFTSFFIEATTGPACGPADACAC</sequence>
<dbReference type="PROSITE" id="PS50987">
    <property type="entry name" value="HTH_ARSR_2"/>
    <property type="match status" value="1"/>
</dbReference>
<keyword evidence="3" id="KW-0804">Transcription</keyword>
<evidence type="ECO:0000256" key="1">
    <source>
        <dbReference type="ARBA" id="ARBA00023015"/>
    </source>
</evidence>
<organism evidence="5 6">
    <name type="scientific">Hymenobacter perfusus</name>
    <dbReference type="NCBI Taxonomy" id="1236770"/>
    <lineage>
        <taxon>Bacteria</taxon>
        <taxon>Pseudomonadati</taxon>
        <taxon>Bacteroidota</taxon>
        <taxon>Cytophagia</taxon>
        <taxon>Cytophagales</taxon>
        <taxon>Hymenobacteraceae</taxon>
        <taxon>Hymenobacter</taxon>
    </lineage>
</organism>
<dbReference type="InterPro" id="IPR001845">
    <property type="entry name" value="HTH_ArsR_DNA-bd_dom"/>
</dbReference>
<evidence type="ECO:0000313" key="6">
    <source>
        <dbReference type="Proteomes" id="UP000270291"/>
    </source>
</evidence>
<gene>
    <name evidence="5" type="ORF">EI293_21115</name>
</gene>
<dbReference type="Proteomes" id="UP000270291">
    <property type="component" value="Unassembled WGS sequence"/>
</dbReference>
<evidence type="ECO:0000256" key="2">
    <source>
        <dbReference type="ARBA" id="ARBA00023125"/>
    </source>
</evidence>
<dbReference type="RefSeq" id="WP_125440545.1">
    <property type="nucleotide sequence ID" value="NZ_RWIU01000011.1"/>
</dbReference>
<dbReference type="EMBL" id="RWIU01000011">
    <property type="protein sequence ID" value="RSK38794.1"/>
    <property type="molecule type" value="Genomic_DNA"/>
</dbReference>
<reference evidence="5 6" key="1">
    <citation type="submission" date="2018-12" db="EMBL/GenBank/DDBJ databases">
        <authorList>
            <person name="Feng G."/>
            <person name="Zhu H."/>
        </authorList>
    </citation>
    <scope>NUCLEOTIDE SEQUENCE [LARGE SCALE GENOMIC DNA]</scope>
    <source>
        <strain evidence="5 6">LMG 26000</strain>
    </source>
</reference>
<dbReference type="InterPro" id="IPR051081">
    <property type="entry name" value="HTH_MetalResp_TranReg"/>
</dbReference>